<comment type="subcellular location">
    <subcellularLocation>
        <location evidence="1">Cell membrane</location>
        <topology evidence="1">Multi-pass membrane protein</topology>
    </subcellularLocation>
</comment>
<dbReference type="STRING" id="1798392.A3A79_05295"/>
<dbReference type="Pfam" id="PF01098">
    <property type="entry name" value="FTSW_RODA_SPOVE"/>
    <property type="match status" value="1"/>
</dbReference>
<evidence type="ECO:0000256" key="2">
    <source>
        <dbReference type="ARBA" id="ARBA00004752"/>
    </source>
</evidence>
<keyword evidence="10 21" id="KW-1133">Transmembrane helix</keyword>
<evidence type="ECO:0000313" key="23">
    <source>
        <dbReference type="Proteomes" id="UP000178759"/>
    </source>
</evidence>
<comment type="caution">
    <text evidence="22">The sequence shown here is derived from an EMBL/GenBank/DDBJ whole genome shotgun (WGS) entry which is preliminary data.</text>
</comment>
<feature type="transmembrane region" description="Helical" evidence="21">
    <location>
        <begin position="16"/>
        <end position="34"/>
    </location>
</feature>
<feature type="transmembrane region" description="Helical" evidence="21">
    <location>
        <begin position="113"/>
        <end position="138"/>
    </location>
</feature>
<evidence type="ECO:0000313" key="22">
    <source>
        <dbReference type="EMBL" id="OGG24571.1"/>
    </source>
</evidence>
<keyword evidence="4 22" id="KW-0132">Cell division</keyword>
<dbReference type="GO" id="GO:0071555">
    <property type="term" value="P:cell wall organization"/>
    <property type="evidence" value="ECO:0007669"/>
    <property type="project" value="UniProtKB-KW"/>
</dbReference>
<reference evidence="22 23" key="1">
    <citation type="journal article" date="2016" name="Nat. Commun.">
        <title>Thousands of microbial genomes shed light on interconnected biogeochemical processes in an aquifer system.</title>
        <authorList>
            <person name="Anantharaman K."/>
            <person name="Brown C.T."/>
            <person name="Hug L.A."/>
            <person name="Sharon I."/>
            <person name="Castelle C.J."/>
            <person name="Probst A.J."/>
            <person name="Thomas B.C."/>
            <person name="Singh A."/>
            <person name="Wilkins M.J."/>
            <person name="Karaoz U."/>
            <person name="Brodie E.L."/>
            <person name="Williams K.H."/>
            <person name="Hubbard S.S."/>
            <person name="Banfield J.F."/>
        </authorList>
    </citation>
    <scope>NUCLEOTIDE SEQUENCE [LARGE SCALE GENOMIC DNA]</scope>
</reference>
<feature type="transmembrane region" description="Helical" evidence="21">
    <location>
        <begin position="84"/>
        <end position="106"/>
    </location>
</feature>
<keyword evidence="11 21" id="KW-0472">Membrane</keyword>
<dbReference type="EMBL" id="MFJV01000001">
    <property type="protein sequence ID" value="OGG24571.1"/>
    <property type="molecule type" value="Genomic_DNA"/>
</dbReference>
<evidence type="ECO:0000256" key="8">
    <source>
        <dbReference type="ARBA" id="ARBA00022960"/>
    </source>
</evidence>
<evidence type="ECO:0000256" key="16">
    <source>
        <dbReference type="ARBA" id="ARBA00038053"/>
    </source>
</evidence>
<evidence type="ECO:0000256" key="21">
    <source>
        <dbReference type="SAM" id="Phobius"/>
    </source>
</evidence>
<dbReference type="GO" id="GO:0005886">
    <property type="term" value="C:plasma membrane"/>
    <property type="evidence" value="ECO:0007669"/>
    <property type="project" value="UniProtKB-SubCell"/>
</dbReference>
<evidence type="ECO:0000256" key="5">
    <source>
        <dbReference type="ARBA" id="ARBA00022676"/>
    </source>
</evidence>
<keyword evidence="9" id="KW-0573">Peptidoglycan synthesis</keyword>
<dbReference type="GO" id="GO:0032153">
    <property type="term" value="C:cell division site"/>
    <property type="evidence" value="ECO:0007669"/>
    <property type="project" value="TreeGrafter"/>
</dbReference>
<feature type="transmembrane region" description="Helical" evidence="21">
    <location>
        <begin position="144"/>
        <end position="160"/>
    </location>
</feature>
<keyword evidence="8" id="KW-0133">Cell shape</keyword>
<keyword evidence="12" id="KW-0131">Cell cycle</keyword>
<protein>
    <recommendedName>
        <fullName evidence="17">Probable peptidoglycan glycosyltransferase FtsW</fullName>
        <ecNumber evidence="19">2.4.99.28</ecNumber>
    </recommendedName>
    <alternativeName>
        <fullName evidence="18">Cell division protein FtsW</fullName>
    </alternativeName>
    <alternativeName>
        <fullName evidence="15">Cell wall polymerase</fullName>
    </alternativeName>
    <alternativeName>
        <fullName evidence="14">Peptidoglycan polymerase</fullName>
    </alternativeName>
</protein>
<dbReference type="PANTHER" id="PTHR30474:SF2">
    <property type="entry name" value="PEPTIDOGLYCAN GLYCOSYLTRANSFERASE FTSW-RELATED"/>
    <property type="match status" value="1"/>
</dbReference>
<comment type="pathway">
    <text evidence="2">Cell wall biogenesis; peptidoglycan biosynthesis.</text>
</comment>
<feature type="transmembrane region" description="Helical" evidence="21">
    <location>
        <begin position="55"/>
        <end position="72"/>
    </location>
</feature>
<sequence length="363" mass="40137">MASITHKTHRLTPPDYWLTVVTIILSIFGLIMVYDSSVAIALRDFSDQYHFVREQIRWFFVGSIALIIGSFFDYHRLYKLAVPLLLVTLFLLLLVFIPSIGIAALGAHRWINFGFFVFQPAELAKLSLIIYLAAWFSYPEKGRILPFLFLLGLVIGLVVAEPDLGTAFIILMIALTMYFFSGASLWQFALLIPALATSVGALAVFSPYRLRRITTFFNSDIDPLGASYQIRQVLLALGSGGLWGLGLGKSRQKYEYLPEANTDSIFAIIGEEIGFIGAAAVIFLFLFLVWRGFRIARRAPDTFGKLLALGISSWIGLQALVNLGAMVALIPLTGVPLPLISYGGSSLILMLFGIGILLNISRQ</sequence>
<evidence type="ECO:0000256" key="17">
    <source>
        <dbReference type="ARBA" id="ARBA00041185"/>
    </source>
</evidence>
<feature type="transmembrane region" description="Helical" evidence="21">
    <location>
        <begin position="167"/>
        <end position="184"/>
    </location>
</feature>
<dbReference type="GO" id="GO:0009252">
    <property type="term" value="P:peptidoglycan biosynthetic process"/>
    <property type="evidence" value="ECO:0007669"/>
    <property type="project" value="UniProtKB-KW"/>
</dbReference>
<dbReference type="GO" id="GO:0008955">
    <property type="term" value="F:peptidoglycan glycosyltransferase activity"/>
    <property type="evidence" value="ECO:0007669"/>
    <property type="project" value="UniProtKB-EC"/>
</dbReference>
<comment type="catalytic activity">
    <reaction evidence="20">
        <text>[GlcNAc-(1-&gt;4)-Mur2Ac(oyl-L-Ala-gamma-D-Glu-L-Lys-D-Ala-D-Ala)](n)-di-trans,octa-cis-undecaprenyl diphosphate + beta-D-GlcNAc-(1-&gt;4)-Mur2Ac(oyl-L-Ala-gamma-D-Glu-L-Lys-D-Ala-D-Ala)-di-trans,octa-cis-undecaprenyl diphosphate = [GlcNAc-(1-&gt;4)-Mur2Ac(oyl-L-Ala-gamma-D-Glu-L-Lys-D-Ala-D-Ala)](n+1)-di-trans,octa-cis-undecaprenyl diphosphate + di-trans,octa-cis-undecaprenyl diphosphate + H(+)</text>
        <dbReference type="Rhea" id="RHEA:23708"/>
        <dbReference type="Rhea" id="RHEA-COMP:9602"/>
        <dbReference type="Rhea" id="RHEA-COMP:9603"/>
        <dbReference type="ChEBI" id="CHEBI:15378"/>
        <dbReference type="ChEBI" id="CHEBI:58405"/>
        <dbReference type="ChEBI" id="CHEBI:60033"/>
        <dbReference type="ChEBI" id="CHEBI:78435"/>
        <dbReference type="EC" id="2.4.99.28"/>
    </reaction>
</comment>
<dbReference type="GO" id="GO:0051301">
    <property type="term" value="P:cell division"/>
    <property type="evidence" value="ECO:0007669"/>
    <property type="project" value="UniProtKB-KW"/>
</dbReference>
<dbReference type="InterPro" id="IPR013437">
    <property type="entry name" value="FtsW"/>
</dbReference>
<dbReference type="GO" id="GO:0015648">
    <property type="term" value="F:lipid-linked peptidoglycan transporter activity"/>
    <property type="evidence" value="ECO:0007669"/>
    <property type="project" value="TreeGrafter"/>
</dbReference>
<evidence type="ECO:0000256" key="7">
    <source>
        <dbReference type="ARBA" id="ARBA00022692"/>
    </source>
</evidence>
<dbReference type="Proteomes" id="UP000178759">
    <property type="component" value="Unassembled WGS sequence"/>
</dbReference>
<accession>A0A1F6AIP5</accession>
<evidence type="ECO:0000256" key="4">
    <source>
        <dbReference type="ARBA" id="ARBA00022618"/>
    </source>
</evidence>
<evidence type="ECO:0000256" key="10">
    <source>
        <dbReference type="ARBA" id="ARBA00022989"/>
    </source>
</evidence>
<keyword evidence="7 21" id="KW-0812">Transmembrane</keyword>
<evidence type="ECO:0000256" key="11">
    <source>
        <dbReference type="ARBA" id="ARBA00023136"/>
    </source>
</evidence>
<keyword evidence="13" id="KW-0961">Cell wall biogenesis/degradation</keyword>
<proteinExistence type="inferred from homology"/>
<feature type="transmembrane region" description="Helical" evidence="21">
    <location>
        <begin position="311"/>
        <end position="333"/>
    </location>
</feature>
<keyword evidence="5" id="KW-0328">Glycosyltransferase</keyword>
<evidence type="ECO:0000256" key="9">
    <source>
        <dbReference type="ARBA" id="ARBA00022984"/>
    </source>
</evidence>
<dbReference type="AlphaFoldDB" id="A0A1F6AIP5"/>
<gene>
    <name evidence="22" type="ORF">A3A79_05295</name>
</gene>
<dbReference type="PANTHER" id="PTHR30474">
    <property type="entry name" value="CELL CYCLE PROTEIN"/>
    <property type="match status" value="1"/>
</dbReference>
<comment type="similarity">
    <text evidence="16">Belongs to the SEDS family. FtsW subfamily.</text>
</comment>
<evidence type="ECO:0000256" key="19">
    <source>
        <dbReference type="ARBA" id="ARBA00044770"/>
    </source>
</evidence>
<organism evidence="22 23">
    <name type="scientific">Candidatus Gottesmanbacteria bacterium RIFCSPLOWO2_01_FULL_43_11b</name>
    <dbReference type="NCBI Taxonomy" id="1798392"/>
    <lineage>
        <taxon>Bacteria</taxon>
        <taxon>Candidatus Gottesmaniibacteriota</taxon>
    </lineage>
</organism>
<keyword evidence="6" id="KW-0808">Transferase</keyword>
<dbReference type="InterPro" id="IPR001182">
    <property type="entry name" value="FtsW/RodA"/>
</dbReference>
<feature type="transmembrane region" description="Helical" evidence="21">
    <location>
        <begin position="265"/>
        <end position="290"/>
    </location>
</feature>
<evidence type="ECO:0000256" key="14">
    <source>
        <dbReference type="ARBA" id="ARBA00032370"/>
    </source>
</evidence>
<evidence type="ECO:0000256" key="1">
    <source>
        <dbReference type="ARBA" id="ARBA00004651"/>
    </source>
</evidence>
<dbReference type="EC" id="2.4.99.28" evidence="19"/>
<evidence type="ECO:0000256" key="20">
    <source>
        <dbReference type="ARBA" id="ARBA00049902"/>
    </source>
</evidence>
<evidence type="ECO:0000256" key="12">
    <source>
        <dbReference type="ARBA" id="ARBA00023306"/>
    </source>
</evidence>
<feature type="transmembrane region" description="Helical" evidence="21">
    <location>
        <begin position="339"/>
        <end position="360"/>
    </location>
</feature>
<evidence type="ECO:0000256" key="13">
    <source>
        <dbReference type="ARBA" id="ARBA00023316"/>
    </source>
</evidence>
<evidence type="ECO:0000256" key="6">
    <source>
        <dbReference type="ARBA" id="ARBA00022679"/>
    </source>
</evidence>
<evidence type="ECO:0000256" key="15">
    <source>
        <dbReference type="ARBA" id="ARBA00033270"/>
    </source>
</evidence>
<dbReference type="GO" id="GO:0008360">
    <property type="term" value="P:regulation of cell shape"/>
    <property type="evidence" value="ECO:0007669"/>
    <property type="project" value="UniProtKB-KW"/>
</dbReference>
<dbReference type="NCBIfam" id="TIGR02614">
    <property type="entry name" value="ftsW"/>
    <property type="match status" value="1"/>
</dbReference>
<evidence type="ECO:0000256" key="18">
    <source>
        <dbReference type="ARBA" id="ARBA00041418"/>
    </source>
</evidence>
<keyword evidence="3" id="KW-1003">Cell membrane</keyword>
<feature type="transmembrane region" description="Helical" evidence="21">
    <location>
        <begin position="190"/>
        <end position="208"/>
    </location>
</feature>
<evidence type="ECO:0000256" key="3">
    <source>
        <dbReference type="ARBA" id="ARBA00022475"/>
    </source>
</evidence>
<name>A0A1F6AIP5_9BACT</name>